<gene>
    <name evidence="5" type="ORF">OMED0929_LOCUS3040</name>
</gene>
<organism evidence="5">
    <name type="scientific">Ostreococcus mediterraneus</name>
    <dbReference type="NCBI Taxonomy" id="1486918"/>
    <lineage>
        <taxon>Eukaryota</taxon>
        <taxon>Viridiplantae</taxon>
        <taxon>Chlorophyta</taxon>
        <taxon>Mamiellophyceae</taxon>
        <taxon>Mamiellales</taxon>
        <taxon>Bathycoccaceae</taxon>
        <taxon>Ostreococcus</taxon>
    </lineage>
</organism>
<dbReference type="NCBIfam" id="NF040713">
    <property type="entry name" value="ZapE"/>
    <property type="match status" value="1"/>
</dbReference>
<dbReference type="GO" id="GO:0005739">
    <property type="term" value="C:mitochondrion"/>
    <property type="evidence" value="ECO:0007669"/>
    <property type="project" value="TreeGrafter"/>
</dbReference>
<dbReference type="PROSITE" id="PS00018">
    <property type="entry name" value="EF_HAND_1"/>
    <property type="match status" value="1"/>
</dbReference>
<accession>A0A7S0KIX1</accession>
<keyword evidence="4" id="KW-0067">ATP-binding</keyword>
<evidence type="ECO:0000313" key="5">
    <source>
        <dbReference type="EMBL" id="CAD8580893.1"/>
    </source>
</evidence>
<protein>
    <recommendedName>
        <fullName evidence="6">EF-hand domain-containing protein</fullName>
    </recommendedName>
</protein>
<dbReference type="InterPro" id="IPR018247">
    <property type="entry name" value="EF_Hand_1_Ca_BS"/>
</dbReference>
<dbReference type="PANTHER" id="PTHR12169">
    <property type="entry name" value="ATPASE N2B"/>
    <property type="match status" value="1"/>
</dbReference>
<evidence type="ECO:0000256" key="3">
    <source>
        <dbReference type="ARBA" id="ARBA00022837"/>
    </source>
</evidence>
<reference evidence="5" key="1">
    <citation type="submission" date="2021-01" db="EMBL/GenBank/DDBJ databases">
        <authorList>
            <person name="Corre E."/>
            <person name="Pelletier E."/>
            <person name="Niang G."/>
            <person name="Scheremetjew M."/>
            <person name="Finn R."/>
            <person name="Kale V."/>
            <person name="Holt S."/>
            <person name="Cochrane G."/>
            <person name="Meng A."/>
            <person name="Brown T."/>
            <person name="Cohen L."/>
        </authorList>
    </citation>
    <scope>NUCLEOTIDE SEQUENCE</scope>
    <source>
        <strain evidence="5">Clade-D-RCC2572</strain>
    </source>
</reference>
<sequence length="570" mass="63139">MAFAVRRSRARLARAMTPGDASTSMARITGAVVRAVATGASATARDATTTLGSGIDFFALAEAGERPSAAYGRLVSEGFIRHDDAQIKALEALDAVHASVKPESSRAAQRVKTGGWFGGLFDVADGTASGAPVARDGGAYIHGGPGSGKTFVMDLFYATLAGERGVEKRREHFHSFMLETHTALHKLKDTARNSDTVGVYATALAQRTRVLCLDEFQIVDVADAMIIRRLLEALWAAGVKVVTTSNRHPDELYKNGLNRSQFLPCIAQIKERCIVHEMASDRDYRLTGSVREGDESVTWMSRGSRGEREAWLSHRLQELAHERSFKPLQIAVGGRLVHVRRAGGGIAHFDFHELCDSALGAADYTALASIFSAIGVGHVPRLSSDRLDLVRRFITFIDVMYEHKVKLLVSAETEPAELFQSSSGDDSARKNAARDEEFAWDRTVSRLMEMQTKEFQEAAWRPKAGAWLLEQARVKVDEVLPVGVLRSLWQRYDTSRDNILDEAELECLIGDLNQMRLGHRHVSDDQLDAFMSSVCQNSLDRKNARSNRYVTYEEFEKFGNEAFVACMRHR</sequence>
<dbReference type="GO" id="GO:0005524">
    <property type="term" value="F:ATP binding"/>
    <property type="evidence" value="ECO:0007669"/>
    <property type="project" value="UniProtKB-KW"/>
</dbReference>
<dbReference type="EMBL" id="HBEW01003652">
    <property type="protein sequence ID" value="CAD8580893.1"/>
    <property type="molecule type" value="Transcribed_RNA"/>
</dbReference>
<dbReference type="InterPro" id="IPR005654">
    <property type="entry name" value="ATPase_AFG1-like"/>
</dbReference>
<evidence type="ECO:0008006" key="6">
    <source>
        <dbReference type="Google" id="ProtNLM"/>
    </source>
</evidence>
<dbReference type="GO" id="GO:0009507">
    <property type="term" value="C:chloroplast"/>
    <property type="evidence" value="ECO:0007669"/>
    <property type="project" value="TreeGrafter"/>
</dbReference>
<dbReference type="AlphaFoldDB" id="A0A7S0KIX1"/>
<proteinExistence type="inferred from homology"/>
<evidence type="ECO:0000256" key="2">
    <source>
        <dbReference type="ARBA" id="ARBA00022741"/>
    </source>
</evidence>
<dbReference type="Pfam" id="PF03969">
    <property type="entry name" value="AFG1_ATPase"/>
    <property type="match status" value="1"/>
</dbReference>
<keyword evidence="3" id="KW-0106">Calcium</keyword>
<comment type="similarity">
    <text evidence="1">Belongs to the AFG1 ATPase family.</text>
</comment>
<dbReference type="SUPFAM" id="SSF47473">
    <property type="entry name" value="EF-hand"/>
    <property type="match status" value="1"/>
</dbReference>
<dbReference type="InterPro" id="IPR027417">
    <property type="entry name" value="P-loop_NTPase"/>
</dbReference>
<name>A0A7S0KIX1_9CHLO</name>
<dbReference type="GO" id="GO:0016887">
    <property type="term" value="F:ATP hydrolysis activity"/>
    <property type="evidence" value="ECO:0007669"/>
    <property type="project" value="InterPro"/>
</dbReference>
<dbReference type="Gene3D" id="3.40.50.300">
    <property type="entry name" value="P-loop containing nucleotide triphosphate hydrolases"/>
    <property type="match status" value="1"/>
</dbReference>
<dbReference type="PANTHER" id="PTHR12169:SF26">
    <property type="entry name" value="EF-HAND DOMAIN-CONTAINING PROTEIN"/>
    <property type="match status" value="1"/>
</dbReference>
<dbReference type="SUPFAM" id="SSF52540">
    <property type="entry name" value="P-loop containing nucleoside triphosphate hydrolases"/>
    <property type="match status" value="1"/>
</dbReference>
<dbReference type="InterPro" id="IPR011992">
    <property type="entry name" value="EF-hand-dom_pair"/>
</dbReference>
<evidence type="ECO:0000256" key="4">
    <source>
        <dbReference type="ARBA" id="ARBA00022840"/>
    </source>
</evidence>
<evidence type="ECO:0000256" key="1">
    <source>
        <dbReference type="ARBA" id="ARBA00010322"/>
    </source>
</evidence>
<keyword evidence="2" id="KW-0547">Nucleotide-binding</keyword>